<reference evidence="1 2" key="1">
    <citation type="submission" date="2014-03" db="EMBL/GenBank/DDBJ databases">
        <title>Draft genome of the hookworm Oesophagostomum dentatum.</title>
        <authorList>
            <person name="Mitreva M."/>
        </authorList>
    </citation>
    <scope>NUCLEOTIDE SEQUENCE [LARGE SCALE GENOMIC DNA]</scope>
    <source>
        <strain evidence="1 2">OD-Hann</strain>
    </source>
</reference>
<name>A0A0B1RXI5_OESDE</name>
<evidence type="ECO:0000313" key="2">
    <source>
        <dbReference type="Proteomes" id="UP000053660"/>
    </source>
</evidence>
<dbReference type="OrthoDB" id="5843067at2759"/>
<protein>
    <submittedName>
        <fullName evidence="1">Uncharacterized protein</fullName>
    </submittedName>
</protein>
<sequence length="66" mass="7533">MNDLNWEQYGIWIDGKKTSQICDDLDKASEVVGPEMNKKKTQYMKNAWCPAGVLKLEGRALEEVKS</sequence>
<evidence type="ECO:0000313" key="1">
    <source>
        <dbReference type="EMBL" id="KHJ76351.1"/>
    </source>
</evidence>
<accession>A0A0B1RXI5</accession>
<proteinExistence type="predicted"/>
<keyword evidence="2" id="KW-1185">Reference proteome</keyword>
<gene>
    <name evidence="1" type="ORF">OESDEN_24029</name>
</gene>
<dbReference type="AlphaFoldDB" id="A0A0B1RXI5"/>
<dbReference type="EMBL" id="KN611841">
    <property type="protein sequence ID" value="KHJ76351.1"/>
    <property type="molecule type" value="Genomic_DNA"/>
</dbReference>
<dbReference type="Proteomes" id="UP000053660">
    <property type="component" value="Unassembled WGS sequence"/>
</dbReference>
<organism evidence="1 2">
    <name type="scientific">Oesophagostomum dentatum</name>
    <name type="common">Nodular worm</name>
    <dbReference type="NCBI Taxonomy" id="61180"/>
    <lineage>
        <taxon>Eukaryota</taxon>
        <taxon>Metazoa</taxon>
        <taxon>Ecdysozoa</taxon>
        <taxon>Nematoda</taxon>
        <taxon>Chromadorea</taxon>
        <taxon>Rhabditida</taxon>
        <taxon>Rhabditina</taxon>
        <taxon>Rhabditomorpha</taxon>
        <taxon>Strongyloidea</taxon>
        <taxon>Strongylidae</taxon>
        <taxon>Oesophagostomum</taxon>
    </lineage>
</organism>